<keyword evidence="2 6" id="KW-0547">Nucleotide-binding</keyword>
<dbReference type="InterPro" id="IPR036277">
    <property type="entry name" value="SMC_hinge_sf"/>
</dbReference>
<dbReference type="SMART" id="SM00968">
    <property type="entry name" value="SMC_hinge"/>
    <property type="match status" value="1"/>
</dbReference>
<feature type="coiled-coil region" evidence="6">
    <location>
        <begin position="423"/>
        <end position="471"/>
    </location>
</feature>
<evidence type="ECO:0000256" key="3">
    <source>
        <dbReference type="ARBA" id="ARBA00022840"/>
    </source>
</evidence>
<dbReference type="GO" id="GO:0007062">
    <property type="term" value="P:sister chromatid cohesion"/>
    <property type="evidence" value="ECO:0007669"/>
    <property type="project" value="InterPro"/>
</dbReference>
<dbReference type="GO" id="GO:0006260">
    <property type="term" value="P:DNA replication"/>
    <property type="evidence" value="ECO:0007669"/>
    <property type="project" value="UniProtKB-UniRule"/>
</dbReference>
<dbReference type="Gene3D" id="1.10.287.1490">
    <property type="match status" value="1"/>
</dbReference>
<dbReference type="SUPFAM" id="SSF57997">
    <property type="entry name" value="Tropomyosin"/>
    <property type="match status" value="1"/>
</dbReference>
<dbReference type="InterPro" id="IPR027417">
    <property type="entry name" value="P-loop_NTPase"/>
</dbReference>
<dbReference type="InterPro" id="IPR024704">
    <property type="entry name" value="SMC"/>
</dbReference>
<dbReference type="Pfam" id="PF02463">
    <property type="entry name" value="SMC_N"/>
    <property type="match status" value="1"/>
</dbReference>
<feature type="coiled-coil region" evidence="6">
    <location>
        <begin position="167"/>
        <end position="317"/>
    </location>
</feature>
<dbReference type="InterPro" id="IPR010935">
    <property type="entry name" value="SMC_hinge"/>
</dbReference>
<comment type="function">
    <text evidence="6">Required for chromosome condensation and partitioning.</text>
</comment>
<sequence length="1183" mass="134982">MRLKQLEIKGFKSFASQTVVNFDADVIGIVGPNGSGKSNIVDAIRWVLGEQKGSELRLDKMSSIIFNGTKKKKAGNLASVSLTFENDKDLLPTEYNMVTITRLLYRSGDSEYRLNGVQCRLRDIRDLFLDTGIGSNSYAIIALGMVDDILADKDNSRRRMFEQAAGVSKYKNRKKETLRKLKSTEDDLDRIEDVLHEISNNLTSLEKQAKRARKYRDLKGQYRDLSLLLTGFRVEKLRIDYDRIRNEINHAEEAYRNTDAKITTLEKQLGEERQRHIDKEQLVGERQRKLNALVGELRGLENEKQMLEQRKTFVARQTRQLTEELDEAVGQLASYGEQAVQTGAQIAEARQLLEARWQSREQAEAALVRVKEGHAGIKSQLDSGLKQQQQEERRIFELEKRRAINGNQVENFRFQVERNLGEMEDRRGERESLEDALKQLETEEATKVEAVAQLEQREQERRDALETTEVNVEHLQTELSRINRGLDARRNEYKLTKSMIDSLEGFPESIRFLSKNKSWTREPTLLSDVILVDQDYRVAIEGYLEPFLSYYVVDTAAEAGTAIQLLSDKQKGKANFFVLDALPTPAPTGAPAPAGTKPATQVVTVEDRYRPLTDRLLHGVYVSDEAQLPAAPEDGNTILSFGGRYARRAYSVSGGSVGLFEGKKIGRKKNLELLERDIAATEKQAAKLSTTLTDERKKVSDLRQQRLDREIQIRQRELNGLQQRRAALRARVESFQGYFADTEAKNGKLNQQVEDLIRGNLEIDEQLAGLHATIESLRADVSGTDEAYRRLSEELSAASAHFNQENILHIQQQNHLQTLERELSFRENRRDEIRKQEAANREQLKELAREARQFDEQQLTLAGNLESMYVEKKEYQATLNSAEQAYFAARTTINGYEDDLRRENRIRQDAQIRVNQLKEKFTDVKFRINSVEERLQIEFNLSLSALAEMEVEEWTGSIGDLEVKVDRLRSRIGNYGEINPMAVEAYDEMKERHENITKQRDDIIAAKDTLVKTIKEIEDTATVQFLDSFERVRIYFIDVFRSLFTEDDNCDLILLDPENPLESNIEIVAKPKGKRPQTISQLSGGEKTLTATALLFALYLLKPAPFCIFDEVDAPLDDANISKFNRIVKKFSKDSQFIIVTHNKLTMEAVDSIYGVYTTEHGGSGVLPVQFTELEGSTSFSAV</sequence>
<feature type="binding site" evidence="6">
    <location>
        <begin position="32"/>
        <end position="39"/>
    </location>
    <ligand>
        <name>ATP</name>
        <dbReference type="ChEBI" id="CHEBI:30616"/>
    </ligand>
</feature>
<comment type="subunit">
    <text evidence="6">Homodimer.</text>
</comment>
<dbReference type="GO" id="GO:0005524">
    <property type="term" value="F:ATP binding"/>
    <property type="evidence" value="ECO:0007669"/>
    <property type="project" value="UniProtKB-UniRule"/>
</dbReference>
<evidence type="ECO:0000313" key="9">
    <source>
        <dbReference type="Proteomes" id="UP000576209"/>
    </source>
</evidence>
<dbReference type="PANTHER" id="PTHR43977">
    <property type="entry name" value="STRUCTURAL MAINTENANCE OF CHROMOSOMES PROTEIN 3"/>
    <property type="match status" value="1"/>
</dbReference>
<dbReference type="InterPro" id="IPR003395">
    <property type="entry name" value="RecF/RecN/SMC_N"/>
</dbReference>
<dbReference type="GO" id="GO:0016887">
    <property type="term" value="F:ATP hydrolysis activity"/>
    <property type="evidence" value="ECO:0007669"/>
    <property type="project" value="InterPro"/>
</dbReference>
<dbReference type="SUPFAM" id="SSF75553">
    <property type="entry name" value="Smc hinge domain"/>
    <property type="match status" value="1"/>
</dbReference>
<evidence type="ECO:0000256" key="4">
    <source>
        <dbReference type="ARBA" id="ARBA00023054"/>
    </source>
</evidence>
<dbReference type="GO" id="GO:0003677">
    <property type="term" value="F:DNA binding"/>
    <property type="evidence" value="ECO:0007669"/>
    <property type="project" value="UniProtKB-UniRule"/>
</dbReference>
<keyword evidence="9" id="KW-1185">Reference proteome</keyword>
<feature type="coiled-coil region" evidence="6">
    <location>
        <begin position="671"/>
        <end position="731"/>
    </location>
</feature>
<dbReference type="PIRSF" id="PIRSF005719">
    <property type="entry name" value="SMC"/>
    <property type="match status" value="1"/>
</dbReference>
<dbReference type="GO" id="GO:0007059">
    <property type="term" value="P:chromosome segregation"/>
    <property type="evidence" value="ECO:0007669"/>
    <property type="project" value="UniProtKB-UniRule"/>
</dbReference>
<dbReference type="Proteomes" id="UP000576209">
    <property type="component" value="Unassembled WGS sequence"/>
</dbReference>
<evidence type="ECO:0000256" key="2">
    <source>
        <dbReference type="ARBA" id="ARBA00022741"/>
    </source>
</evidence>
<comment type="caution">
    <text evidence="8">The sequence shown here is derived from an EMBL/GenBank/DDBJ whole genome shotgun (WGS) entry which is preliminary data.</text>
</comment>
<dbReference type="Gene3D" id="1.20.1060.20">
    <property type="match status" value="1"/>
</dbReference>
<accession>A0A840E7Y4</accession>
<reference evidence="8 9" key="1">
    <citation type="submission" date="2020-08" db="EMBL/GenBank/DDBJ databases">
        <title>Genomic Encyclopedia of Type Strains, Phase IV (KMG-IV): sequencing the most valuable type-strain genomes for metagenomic binning, comparative biology and taxonomic classification.</title>
        <authorList>
            <person name="Goeker M."/>
        </authorList>
    </citation>
    <scope>NUCLEOTIDE SEQUENCE [LARGE SCALE GENOMIC DNA]</scope>
    <source>
        <strain evidence="8 9">DSM 105137</strain>
    </source>
</reference>
<comment type="subcellular location">
    <subcellularLocation>
        <location evidence="6">Cytoplasm</location>
    </subcellularLocation>
</comment>
<feature type="coiled-coil region" evidence="6">
    <location>
        <begin position="774"/>
        <end position="920"/>
    </location>
</feature>
<keyword evidence="4 6" id="KW-0175">Coiled coil</keyword>
<dbReference type="SUPFAM" id="SSF52540">
    <property type="entry name" value="P-loop containing nucleoside triphosphate hydrolases"/>
    <property type="match status" value="1"/>
</dbReference>
<evidence type="ECO:0000256" key="1">
    <source>
        <dbReference type="ARBA" id="ARBA00022490"/>
    </source>
</evidence>
<evidence type="ECO:0000313" key="8">
    <source>
        <dbReference type="EMBL" id="MBB4078178.1"/>
    </source>
</evidence>
<dbReference type="Gene3D" id="3.30.70.1620">
    <property type="match status" value="1"/>
</dbReference>
<evidence type="ECO:0000259" key="7">
    <source>
        <dbReference type="SMART" id="SM00968"/>
    </source>
</evidence>
<evidence type="ECO:0000256" key="6">
    <source>
        <dbReference type="HAMAP-Rule" id="MF_01894"/>
    </source>
</evidence>
<dbReference type="GO" id="GO:0030261">
    <property type="term" value="P:chromosome condensation"/>
    <property type="evidence" value="ECO:0007669"/>
    <property type="project" value="InterPro"/>
</dbReference>
<dbReference type="RefSeq" id="WP_183494398.1">
    <property type="nucleotide sequence ID" value="NZ_JACIFF010000001.1"/>
</dbReference>
<organism evidence="8 9">
    <name type="scientific">Neolewinella aquimaris</name>
    <dbReference type="NCBI Taxonomy" id="1835722"/>
    <lineage>
        <taxon>Bacteria</taxon>
        <taxon>Pseudomonadati</taxon>
        <taxon>Bacteroidota</taxon>
        <taxon>Saprospiria</taxon>
        <taxon>Saprospirales</taxon>
        <taxon>Lewinellaceae</taxon>
        <taxon>Neolewinella</taxon>
    </lineage>
</organism>
<name>A0A840E7Y4_9BACT</name>
<keyword evidence="1 6" id="KW-0963">Cytoplasm</keyword>
<proteinExistence type="inferred from homology"/>
<gene>
    <name evidence="6" type="primary">smc</name>
    <name evidence="8" type="ORF">GGR28_000779</name>
</gene>
<dbReference type="Pfam" id="PF06470">
    <property type="entry name" value="SMC_hinge"/>
    <property type="match status" value="1"/>
</dbReference>
<dbReference type="AlphaFoldDB" id="A0A840E7Y4"/>
<feature type="domain" description="SMC hinge" evidence="7">
    <location>
        <begin position="523"/>
        <end position="631"/>
    </location>
</feature>
<dbReference type="NCBIfam" id="TIGR02168">
    <property type="entry name" value="SMC_prok_B"/>
    <property type="match status" value="1"/>
</dbReference>
<dbReference type="GO" id="GO:0005694">
    <property type="term" value="C:chromosome"/>
    <property type="evidence" value="ECO:0007669"/>
    <property type="project" value="InterPro"/>
</dbReference>
<dbReference type="Gene3D" id="3.40.50.300">
    <property type="entry name" value="P-loop containing nucleotide triphosphate hydrolases"/>
    <property type="match status" value="2"/>
</dbReference>
<keyword evidence="3 6" id="KW-0067">ATP-binding</keyword>
<dbReference type="Gene3D" id="6.10.140.1720">
    <property type="match status" value="1"/>
</dbReference>
<keyword evidence="5 6" id="KW-0238">DNA-binding</keyword>
<dbReference type="InterPro" id="IPR011890">
    <property type="entry name" value="SMC_prok"/>
</dbReference>
<dbReference type="EMBL" id="JACIFF010000001">
    <property type="protein sequence ID" value="MBB4078178.1"/>
    <property type="molecule type" value="Genomic_DNA"/>
</dbReference>
<dbReference type="GO" id="GO:0005737">
    <property type="term" value="C:cytoplasm"/>
    <property type="evidence" value="ECO:0007669"/>
    <property type="project" value="UniProtKB-SubCell"/>
</dbReference>
<dbReference type="HAMAP" id="MF_01894">
    <property type="entry name" value="Smc_prok"/>
    <property type="match status" value="1"/>
</dbReference>
<protein>
    <recommendedName>
        <fullName evidence="6">Chromosome partition protein Smc</fullName>
    </recommendedName>
</protein>
<evidence type="ECO:0000256" key="5">
    <source>
        <dbReference type="ARBA" id="ARBA00023125"/>
    </source>
</evidence>
<comment type="similarity">
    <text evidence="6">Belongs to the SMC family.</text>
</comment>
<comment type="domain">
    <text evidence="6">Contains large globular domains required for ATP hydrolysis at each terminus and a third globular domain forming a flexible hinge near the middle of the molecule. These domains are separated by coiled-coil structures.</text>
</comment>